<keyword evidence="2" id="KW-1185">Reference proteome</keyword>
<evidence type="ECO:0000313" key="1">
    <source>
        <dbReference type="EMBL" id="OQU86736.1"/>
    </source>
</evidence>
<dbReference type="Proteomes" id="UP000000768">
    <property type="component" value="Chromosome 3"/>
</dbReference>
<dbReference type="EMBL" id="CM000762">
    <property type="protein sequence ID" value="OQU86736.1"/>
    <property type="molecule type" value="Genomic_DNA"/>
</dbReference>
<dbReference type="InParanoid" id="A0A1W0VXB1"/>
<organism evidence="1 2">
    <name type="scientific">Sorghum bicolor</name>
    <name type="common">Sorghum</name>
    <name type="synonym">Sorghum vulgare</name>
    <dbReference type="NCBI Taxonomy" id="4558"/>
    <lineage>
        <taxon>Eukaryota</taxon>
        <taxon>Viridiplantae</taxon>
        <taxon>Streptophyta</taxon>
        <taxon>Embryophyta</taxon>
        <taxon>Tracheophyta</taxon>
        <taxon>Spermatophyta</taxon>
        <taxon>Magnoliopsida</taxon>
        <taxon>Liliopsida</taxon>
        <taxon>Poales</taxon>
        <taxon>Poaceae</taxon>
        <taxon>PACMAD clade</taxon>
        <taxon>Panicoideae</taxon>
        <taxon>Andropogonodae</taxon>
        <taxon>Andropogoneae</taxon>
        <taxon>Sorghinae</taxon>
        <taxon>Sorghum</taxon>
    </lineage>
</organism>
<evidence type="ECO:0000313" key="2">
    <source>
        <dbReference type="Proteomes" id="UP000000768"/>
    </source>
</evidence>
<dbReference type="Gramene" id="OQU86736">
    <property type="protein sequence ID" value="OQU86736"/>
    <property type="gene ID" value="SORBI_3003G136700"/>
</dbReference>
<proteinExistence type="predicted"/>
<reference evidence="2" key="2">
    <citation type="journal article" date="2018" name="Plant J.">
        <title>The Sorghum bicolor reference genome: improved assembly, gene annotations, a transcriptome atlas, and signatures of genome organization.</title>
        <authorList>
            <person name="McCormick R.F."/>
            <person name="Truong S.K."/>
            <person name="Sreedasyam A."/>
            <person name="Jenkins J."/>
            <person name="Shu S."/>
            <person name="Sims D."/>
            <person name="Kennedy M."/>
            <person name="Amirebrahimi M."/>
            <person name="Weers B.D."/>
            <person name="McKinley B."/>
            <person name="Mattison A."/>
            <person name="Morishige D.T."/>
            <person name="Grimwood J."/>
            <person name="Schmutz J."/>
            <person name="Mullet J.E."/>
        </authorList>
    </citation>
    <scope>NUCLEOTIDE SEQUENCE [LARGE SCALE GENOMIC DNA]</scope>
    <source>
        <strain evidence="2">cv. BTx623</strain>
    </source>
</reference>
<sequence>MLKLKLSSAICTAHSLRSSTEFFTVNECDPEQLVCHCCYELFPRNLCVRCIPCREKKTLDHFLPGAIIGLGGRIKYLHSRTESIFLFFVSTSQRSKFSLGPPGSNQKSLLQSKEKACWHLRRCSQSAERIRPSVQMIASAVVCFLHWPPTRSQVQPQPQNAHVQ</sequence>
<accession>A0A1W0VXB1</accession>
<protein>
    <submittedName>
        <fullName evidence="1">Uncharacterized protein</fullName>
    </submittedName>
</protein>
<gene>
    <name evidence="1" type="ORF">SORBI_3003G136700</name>
</gene>
<name>A0A1W0VXB1_SORBI</name>
<dbReference type="AlphaFoldDB" id="A0A1W0VXB1"/>
<reference evidence="1 2" key="1">
    <citation type="journal article" date="2009" name="Nature">
        <title>The Sorghum bicolor genome and the diversification of grasses.</title>
        <authorList>
            <person name="Paterson A.H."/>
            <person name="Bowers J.E."/>
            <person name="Bruggmann R."/>
            <person name="Dubchak I."/>
            <person name="Grimwood J."/>
            <person name="Gundlach H."/>
            <person name="Haberer G."/>
            <person name="Hellsten U."/>
            <person name="Mitros T."/>
            <person name="Poliakov A."/>
            <person name="Schmutz J."/>
            <person name="Spannagl M."/>
            <person name="Tang H."/>
            <person name="Wang X."/>
            <person name="Wicker T."/>
            <person name="Bharti A.K."/>
            <person name="Chapman J."/>
            <person name="Feltus F.A."/>
            <person name="Gowik U."/>
            <person name="Grigoriev I.V."/>
            <person name="Lyons E."/>
            <person name="Maher C.A."/>
            <person name="Martis M."/>
            <person name="Narechania A."/>
            <person name="Otillar R.P."/>
            <person name="Penning B.W."/>
            <person name="Salamov A.A."/>
            <person name="Wang Y."/>
            <person name="Zhang L."/>
            <person name="Carpita N.C."/>
            <person name="Freeling M."/>
            <person name="Gingle A.R."/>
            <person name="Hash C.T."/>
            <person name="Keller B."/>
            <person name="Klein P."/>
            <person name="Kresovich S."/>
            <person name="McCann M.C."/>
            <person name="Ming R."/>
            <person name="Peterson D.G."/>
            <person name="Mehboob-ur-Rahman"/>
            <person name="Ware D."/>
            <person name="Westhoff P."/>
            <person name="Mayer K.F."/>
            <person name="Messing J."/>
            <person name="Rokhsar D.S."/>
        </authorList>
    </citation>
    <scope>NUCLEOTIDE SEQUENCE [LARGE SCALE GENOMIC DNA]</scope>
    <source>
        <strain evidence="2">cv. BTx623</strain>
    </source>
</reference>